<evidence type="ECO:0000313" key="10">
    <source>
        <dbReference type="Proteomes" id="UP001372526"/>
    </source>
</evidence>
<dbReference type="RefSeq" id="WP_336472057.1">
    <property type="nucleotide sequence ID" value="NZ_JBAWSX010000003.1"/>
</dbReference>
<evidence type="ECO:0000256" key="6">
    <source>
        <dbReference type="ARBA" id="ARBA00023316"/>
    </source>
</evidence>
<keyword evidence="10" id="KW-1185">Reference proteome</keyword>
<dbReference type="SUPFAM" id="SSF56601">
    <property type="entry name" value="beta-lactamase/transpeptidase-like"/>
    <property type="match status" value="1"/>
</dbReference>
<evidence type="ECO:0000256" key="5">
    <source>
        <dbReference type="ARBA" id="ARBA00022984"/>
    </source>
</evidence>
<evidence type="ECO:0000256" key="1">
    <source>
        <dbReference type="ARBA" id="ARBA00007164"/>
    </source>
</evidence>
<dbReference type="PANTHER" id="PTHR21581">
    <property type="entry name" value="D-ALANYL-D-ALANINE CARBOXYPEPTIDASE"/>
    <property type="match status" value="1"/>
</dbReference>
<comment type="similarity">
    <text evidence="1 7">Belongs to the peptidase S11 family.</text>
</comment>
<dbReference type="InterPro" id="IPR018044">
    <property type="entry name" value="Peptidase_S11"/>
</dbReference>
<evidence type="ECO:0000256" key="3">
    <source>
        <dbReference type="ARBA" id="ARBA00022801"/>
    </source>
</evidence>
<comment type="caution">
    <text evidence="9">The sequence shown here is derived from an EMBL/GenBank/DDBJ whole genome shotgun (WGS) entry which is preliminary data.</text>
</comment>
<evidence type="ECO:0000256" key="2">
    <source>
        <dbReference type="ARBA" id="ARBA00022729"/>
    </source>
</evidence>
<gene>
    <name evidence="9" type="ORF">WAZ07_08385</name>
</gene>
<evidence type="ECO:0000259" key="8">
    <source>
        <dbReference type="Pfam" id="PF00768"/>
    </source>
</evidence>
<dbReference type="Pfam" id="PF00768">
    <property type="entry name" value="Peptidase_S11"/>
    <property type="match status" value="1"/>
</dbReference>
<dbReference type="Proteomes" id="UP001372526">
    <property type="component" value="Unassembled WGS sequence"/>
</dbReference>
<sequence>MKRTITLLVITATLFIAMIFSLYTHRQKVKANQPDISGKYGVTIDANTGEVLYGKREHERSYPASVAKMMTALLLLENVKEDEEITVTEHAIKTESQSKKITLHAGEKLKRNEALKLMLVISADPIAESIAEHIAGSKEKFVKLMNERAKQLGAKHTTFKNASGADALGNKISPYDLALITKEALKFPEVLQDMNTIHTTVKTSIQTKKIANYGREELYTDPHAIGSKSGLSALAEYTVVTIDEKDGKRVINVVLSTGRKTVYPDAKKMAEYAFEQLK</sequence>
<dbReference type="Gene3D" id="3.40.710.10">
    <property type="entry name" value="DD-peptidase/beta-lactamase superfamily"/>
    <property type="match status" value="1"/>
</dbReference>
<evidence type="ECO:0000313" key="9">
    <source>
        <dbReference type="EMBL" id="MEI4801342.1"/>
    </source>
</evidence>
<keyword evidence="2" id="KW-0732">Signal</keyword>
<dbReference type="InterPro" id="IPR001967">
    <property type="entry name" value="Peptidase_S11_N"/>
</dbReference>
<keyword evidence="6" id="KW-0961">Cell wall biogenesis/degradation</keyword>
<protein>
    <submittedName>
        <fullName evidence="9">Serine hydrolase</fullName>
    </submittedName>
</protein>
<accession>A0ABU8FF73</accession>
<feature type="domain" description="Peptidase S11 D-alanyl-D-alanine carboxypeptidase A N-terminal" evidence="8">
    <location>
        <begin position="29"/>
        <end position="256"/>
    </location>
</feature>
<dbReference type="GO" id="GO:0016787">
    <property type="term" value="F:hydrolase activity"/>
    <property type="evidence" value="ECO:0007669"/>
    <property type="project" value="UniProtKB-KW"/>
</dbReference>
<evidence type="ECO:0000256" key="7">
    <source>
        <dbReference type="RuleBase" id="RU004016"/>
    </source>
</evidence>
<dbReference type="PRINTS" id="PR00725">
    <property type="entry name" value="DADACBPTASE1"/>
</dbReference>
<dbReference type="InterPro" id="IPR012338">
    <property type="entry name" value="Beta-lactam/transpept-like"/>
</dbReference>
<keyword evidence="3 9" id="KW-0378">Hydrolase</keyword>
<proteinExistence type="inferred from homology"/>
<name>A0ABU8FF73_9BACI</name>
<reference evidence="9 10" key="1">
    <citation type="submission" date="2024-01" db="EMBL/GenBank/DDBJ databases">
        <title>Seven novel Bacillus-like species.</title>
        <authorList>
            <person name="Liu G."/>
        </authorList>
    </citation>
    <scope>NUCLEOTIDE SEQUENCE [LARGE SCALE GENOMIC DNA]</scope>
    <source>
        <strain evidence="9 10">FJAT-51639</strain>
    </source>
</reference>
<evidence type="ECO:0000256" key="4">
    <source>
        <dbReference type="ARBA" id="ARBA00022960"/>
    </source>
</evidence>
<keyword evidence="4" id="KW-0133">Cell shape</keyword>
<dbReference type="PANTHER" id="PTHR21581:SF6">
    <property type="entry name" value="TRAFFICKING PROTEIN PARTICLE COMPLEX SUBUNIT 12"/>
    <property type="match status" value="1"/>
</dbReference>
<keyword evidence="5" id="KW-0573">Peptidoglycan synthesis</keyword>
<dbReference type="EMBL" id="JBAWSX010000003">
    <property type="protein sequence ID" value="MEI4801342.1"/>
    <property type="molecule type" value="Genomic_DNA"/>
</dbReference>
<organism evidence="9 10">
    <name type="scientific">Bacillus bruguierae</name>
    <dbReference type="NCBI Taxonomy" id="3127667"/>
    <lineage>
        <taxon>Bacteria</taxon>
        <taxon>Bacillati</taxon>
        <taxon>Bacillota</taxon>
        <taxon>Bacilli</taxon>
        <taxon>Bacillales</taxon>
        <taxon>Bacillaceae</taxon>
        <taxon>Bacillus</taxon>
    </lineage>
</organism>